<dbReference type="EMBL" id="CAJVPU010019122">
    <property type="protein sequence ID" value="CAG8669859.1"/>
    <property type="molecule type" value="Genomic_DNA"/>
</dbReference>
<evidence type="ECO:0000313" key="2">
    <source>
        <dbReference type="Proteomes" id="UP000789702"/>
    </source>
</evidence>
<gene>
    <name evidence="1" type="ORF">DHETER_LOCUS10134</name>
</gene>
<organism evidence="1 2">
    <name type="scientific">Dentiscutata heterogama</name>
    <dbReference type="NCBI Taxonomy" id="1316150"/>
    <lineage>
        <taxon>Eukaryota</taxon>
        <taxon>Fungi</taxon>
        <taxon>Fungi incertae sedis</taxon>
        <taxon>Mucoromycota</taxon>
        <taxon>Glomeromycotina</taxon>
        <taxon>Glomeromycetes</taxon>
        <taxon>Diversisporales</taxon>
        <taxon>Gigasporaceae</taxon>
        <taxon>Dentiscutata</taxon>
    </lineage>
</organism>
<comment type="caution">
    <text evidence="1">The sequence shown here is derived from an EMBL/GenBank/DDBJ whole genome shotgun (WGS) entry which is preliminary data.</text>
</comment>
<protein>
    <submittedName>
        <fullName evidence="1">6444_t:CDS:1</fullName>
    </submittedName>
</protein>
<dbReference type="Proteomes" id="UP000789702">
    <property type="component" value="Unassembled WGS sequence"/>
</dbReference>
<name>A0ACA9NTI8_9GLOM</name>
<feature type="non-terminal residue" evidence="1">
    <location>
        <position position="1"/>
    </location>
</feature>
<accession>A0ACA9NTI8</accession>
<sequence>AYKNKFANTQELVCHHLKNCKYFKQKYNEFEQAEILAKSDKVDSATNNSFQESTDDNSATGSEISSTANSLQLDKFQATKIEDKDNDNLNSFSKSILSNISDNEWWKNLIQLKVLLKPYMTSLNKLQQDKGCLTEVLHSFGWLLKTYKQTIAISFEQINPNNDNGDEFILSEENTDNNDIDTEYIRDSDHIEAVKCVDDWKVIVEEWINLTKKDDKHMQSNSS</sequence>
<feature type="non-terminal residue" evidence="1">
    <location>
        <position position="223"/>
    </location>
</feature>
<keyword evidence="2" id="KW-1185">Reference proteome</keyword>
<proteinExistence type="predicted"/>
<reference evidence="1" key="1">
    <citation type="submission" date="2021-06" db="EMBL/GenBank/DDBJ databases">
        <authorList>
            <person name="Kallberg Y."/>
            <person name="Tangrot J."/>
            <person name="Rosling A."/>
        </authorList>
    </citation>
    <scope>NUCLEOTIDE SEQUENCE</scope>
    <source>
        <strain evidence="1">IL203A</strain>
    </source>
</reference>
<evidence type="ECO:0000313" key="1">
    <source>
        <dbReference type="EMBL" id="CAG8669859.1"/>
    </source>
</evidence>